<dbReference type="AlphaFoldDB" id="A0A1U7PSY6"/>
<evidence type="ECO:0000256" key="1">
    <source>
        <dbReference type="SAM" id="Phobius"/>
    </source>
</evidence>
<dbReference type="EMBL" id="FTPL01000004">
    <property type="protein sequence ID" value="SIT91046.1"/>
    <property type="molecule type" value="Genomic_DNA"/>
</dbReference>
<feature type="transmembrane region" description="Helical" evidence="1">
    <location>
        <begin position="48"/>
        <end position="71"/>
    </location>
</feature>
<protein>
    <recommendedName>
        <fullName evidence="4">DUF4064 domain-containing protein</fullName>
    </recommendedName>
</protein>
<keyword evidence="1" id="KW-0812">Transmembrane</keyword>
<keyword evidence="1" id="KW-0472">Membrane</keyword>
<name>A0A1U7PSY6_9BACI</name>
<evidence type="ECO:0008006" key="4">
    <source>
        <dbReference type="Google" id="ProtNLM"/>
    </source>
</evidence>
<reference evidence="3" key="1">
    <citation type="submission" date="2017-01" db="EMBL/GenBank/DDBJ databases">
        <authorList>
            <person name="Varghese N."/>
            <person name="Submissions S."/>
        </authorList>
    </citation>
    <scope>NUCLEOTIDE SEQUENCE [LARGE SCALE GENOMIC DNA]</scope>
    <source>
        <strain evidence="3">MNA4</strain>
    </source>
</reference>
<sequence>MNRLSVYAMVFGTLGILFFILSGISAGWNRGVAVPGGPPPLTTMEVTLFYTFSGAGLLCFIVSIIQGILGFKNKTGNRLVRYSGLLFIPILIIGSLFFGLIIALSL</sequence>
<evidence type="ECO:0000313" key="3">
    <source>
        <dbReference type="Proteomes" id="UP000187550"/>
    </source>
</evidence>
<dbReference type="RefSeq" id="WP_076759415.1">
    <property type="nucleotide sequence ID" value="NZ_FTPL01000004.1"/>
</dbReference>
<feature type="transmembrane region" description="Helical" evidence="1">
    <location>
        <begin position="83"/>
        <end position="104"/>
    </location>
</feature>
<organism evidence="2 3">
    <name type="scientific">Edaphobacillus lindanitolerans</name>
    <dbReference type="NCBI Taxonomy" id="550447"/>
    <lineage>
        <taxon>Bacteria</taxon>
        <taxon>Bacillati</taxon>
        <taxon>Bacillota</taxon>
        <taxon>Bacilli</taxon>
        <taxon>Bacillales</taxon>
        <taxon>Bacillaceae</taxon>
        <taxon>Edaphobacillus</taxon>
    </lineage>
</organism>
<proteinExistence type="predicted"/>
<accession>A0A1U7PSY6</accession>
<evidence type="ECO:0000313" key="2">
    <source>
        <dbReference type="EMBL" id="SIT91046.1"/>
    </source>
</evidence>
<gene>
    <name evidence="2" type="ORF">SAMN05428946_2575</name>
</gene>
<dbReference type="Proteomes" id="UP000187550">
    <property type="component" value="Unassembled WGS sequence"/>
</dbReference>
<dbReference type="OrthoDB" id="9909488at2"/>
<feature type="transmembrane region" description="Helical" evidence="1">
    <location>
        <begin position="7"/>
        <end position="28"/>
    </location>
</feature>
<keyword evidence="3" id="KW-1185">Reference proteome</keyword>
<keyword evidence="1" id="KW-1133">Transmembrane helix</keyword>